<name>A0A7Z8NPU0_9CELL</name>
<evidence type="ECO:0000313" key="3">
    <source>
        <dbReference type="EMBL" id="TKR22802.1"/>
    </source>
</evidence>
<dbReference type="AlphaFoldDB" id="A0A7Z8NPU0"/>
<accession>A0A7Z8NPU0</accession>
<dbReference type="Proteomes" id="UP000308121">
    <property type="component" value="Unassembled WGS sequence"/>
</dbReference>
<protein>
    <recommendedName>
        <fullName evidence="2">Septum formation-related domain-containing protein</fullName>
    </recommendedName>
</protein>
<gene>
    <name evidence="3" type="ORF">FA014_14510</name>
</gene>
<organism evidence="3 4">
    <name type="scientific">Cellulomonas hominis</name>
    <dbReference type="NCBI Taxonomy" id="156981"/>
    <lineage>
        <taxon>Bacteria</taxon>
        <taxon>Bacillati</taxon>
        <taxon>Actinomycetota</taxon>
        <taxon>Actinomycetes</taxon>
        <taxon>Micrococcales</taxon>
        <taxon>Cellulomonadaceae</taxon>
        <taxon>Cellulomonas</taxon>
    </lineage>
</organism>
<proteinExistence type="predicted"/>
<sequence length="164" mass="17044">MTMTAKNLTVRWMSAVSLAAGAALALSACGADEAKRDEATGEITAAAEADVFSLQVGDCLSVADVTDTQVQSLPTVPCAEEHDGEVYAETSLSGDEYPADIDAQAEQFCVEAFEPFVGLAYESSTLGAGPLTPSEVSWENGDRVVQCILMTEEPVTGSLEGSAI</sequence>
<dbReference type="InterPro" id="IPR026004">
    <property type="entry name" value="Septum_form"/>
</dbReference>
<evidence type="ECO:0000313" key="4">
    <source>
        <dbReference type="Proteomes" id="UP000308121"/>
    </source>
</evidence>
<dbReference type="PROSITE" id="PS51257">
    <property type="entry name" value="PROKAR_LIPOPROTEIN"/>
    <property type="match status" value="1"/>
</dbReference>
<feature type="signal peptide" evidence="1">
    <location>
        <begin position="1"/>
        <end position="19"/>
    </location>
</feature>
<reference evidence="3 4" key="1">
    <citation type="submission" date="2019-05" db="EMBL/GenBank/DDBJ databases">
        <title>Genome sequence of Cellulomonas hominis strain CS1.</title>
        <authorList>
            <person name="Belmont J."/>
            <person name="Maclea K.S."/>
        </authorList>
    </citation>
    <scope>NUCLEOTIDE SEQUENCE [LARGE SCALE GENOMIC DNA]</scope>
    <source>
        <strain evidence="3 4">CS1</strain>
    </source>
</reference>
<keyword evidence="1" id="KW-0732">Signal</keyword>
<dbReference type="OrthoDB" id="3628931at2"/>
<dbReference type="EMBL" id="SZYE01000138">
    <property type="protein sequence ID" value="TKR22802.1"/>
    <property type="molecule type" value="Genomic_DNA"/>
</dbReference>
<feature type="domain" description="Septum formation-related" evidence="2">
    <location>
        <begin position="57"/>
        <end position="154"/>
    </location>
</feature>
<feature type="chain" id="PRO_5038505110" description="Septum formation-related domain-containing protein" evidence="1">
    <location>
        <begin position="20"/>
        <end position="164"/>
    </location>
</feature>
<evidence type="ECO:0000259" key="2">
    <source>
        <dbReference type="Pfam" id="PF13845"/>
    </source>
</evidence>
<evidence type="ECO:0000256" key="1">
    <source>
        <dbReference type="SAM" id="SignalP"/>
    </source>
</evidence>
<comment type="caution">
    <text evidence="3">The sequence shown here is derived from an EMBL/GenBank/DDBJ whole genome shotgun (WGS) entry which is preliminary data.</text>
</comment>
<dbReference type="Pfam" id="PF13845">
    <property type="entry name" value="Septum_form"/>
    <property type="match status" value="1"/>
</dbReference>